<keyword evidence="5 7" id="KW-1133">Transmembrane helix</keyword>
<accession>A0A4R2JZM4</accession>
<keyword evidence="3" id="KW-1003">Cell membrane</keyword>
<dbReference type="Proteomes" id="UP000295680">
    <property type="component" value="Unassembled WGS sequence"/>
</dbReference>
<comment type="caution">
    <text evidence="9">The sequence shown here is derived from an EMBL/GenBank/DDBJ whole genome shotgun (WGS) entry which is preliminary data.</text>
</comment>
<evidence type="ECO:0000259" key="8">
    <source>
        <dbReference type="PROSITE" id="PS50928"/>
    </source>
</evidence>
<feature type="transmembrane region" description="Helical" evidence="7">
    <location>
        <begin position="7"/>
        <end position="27"/>
    </location>
</feature>
<dbReference type="OrthoDB" id="7274389at2"/>
<dbReference type="AlphaFoldDB" id="A0A4R2JZM4"/>
<keyword evidence="6 7" id="KW-0472">Membrane</keyword>
<protein>
    <submittedName>
        <fullName evidence="9">NitT/TauT family transport system permease protein</fullName>
    </submittedName>
</protein>
<dbReference type="Gene3D" id="1.10.3720.10">
    <property type="entry name" value="MetI-like"/>
    <property type="match status" value="1"/>
</dbReference>
<dbReference type="PANTHER" id="PTHR30151">
    <property type="entry name" value="ALKANE SULFONATE ABC TRANSPORTER-RELATED, MEMBRANE SUBUNIT"/>
    <property type="match status" value="1"/>
</dbReference>
<name>A0A4R2JZM4_9PSEU</name>
<feature type="transmembrane region" description="Helical" evidence="7">
    <location>
        <begin position="218"/>
        <end position="239"/>
    </location>
</feature>
<comment type="subcellular location">
    <subcellularLocation>
        <location evidence="1 7">Cell membrane</location>
        <topology evidence="1 7">Multi-pass membrane protein</topology>
    </subcellularLocation>
</comment>
<feature type="transmembrane region" description="Helical" evidence="7">
    <location>
        <begin position="64"/>
        <end position="88"/>
    </location>
</feature>
<evidence type="ECO:0000256" key="4">
    <source>
        <dbReference type="ARBA" id="ARBA00022692"/>
    </source>
</evidence>
<feature type="transmembrane region" description="Helical" evidence="7">
    <location>
        <begin position="95"/>
        <end position="116"/>
    </location>
</feature>
<dbReference type="GO" id="GO:0055085">
    <property type="term" value="P:transmembrane transport"/>
    <property type="evidence" value="ECO:0007669"/>
    <property type="project" value="InterPro"/>
</dbReference>
<keyword evidence="2 7" id="KW-0813">Transport</keyword>
<dbReference type="InterPro" id="IPR035906">
    <property type="entry name" value="MetI-like_sf"/>
</dbReference>
<dbReference type="PANTHER" id="PTHR30151:SF0">
    <property type="entry name" value="ABC TRANSPORTER PERMEASE PROTEIN MJ0413-RELATED"/>
    <property type="match status" value="1"/>
</dbReference>
<comment type="similarity">
    <text evidence="7">Belongs to the binding-protein-dependent transport system permease family.</text>
</comment>
<dbReference type="PROSITE" id="PS50928">
    <property type="entry name" value="ABC_TM1"/>
    <property type="match status" value="1"/>
</dbReference>
<gene>
    <name evidence="9" type="ORF">EV192_104428</name>
</gene>
<dbReference type="Pfam" id="PF00528">
    <property type="entry name" value="BPD_transp_1"/>
    <property type="match status" value="1"/>
</dbReference>
<evidence type="ECO:0000256" key="5">
    <source>
        <dbReference type="ARBA" id="ARBA00022989"/>
    </source>
</evidence>
<dbReference type="RefSeq" id="WP_132117593.1">
    <property type="nucleotide sequence ID" value="NZ_SLWS01000004.1"/>
</dbReference>
<dbReference type="GO" id="GO:0005886">
    <property type="term" value="C:plasma membrane"/>
    <property type="evidence" value="ECO:0007669"/>
    <property type="project" value="UniProtKB-SubCell"/>
</dbReference>
<dbReference type="SUPFAM" id="SSF161098">
    <property type="entry name" value="MetI-like"/>
    <property type="match status" value="1"/>
</dbReference>
<keyword evidence="4 7" id="KW-0812">Transmembrane</keyword>
<evidence type="ECO:0000256" key="7">
    <source>
        <dbReference type="RuleBase" id="RU363032"/>
    </source>
</evidence>
<evidence type="ECO:0000313" key="9">
    <source>
        <dbReference type="EMBL" id="TCO59585.1"/>
    </source>
</evidence>
<evidence type="ECO:0000313" key="10">
    <source>
        <dbReference type="Proteomes" id="UP000295680"/>
    </source>
</evidence>
<dbReference type="InterPro" id="IPR000515">
    <property type="entry name" value="MetI-like"/>
</dbReference>
<evidence type="ECO:0000256" key="3">
    <source>
        <dbReference type="ARBA" id="ARBA00022475"/>
    </source>
</evidence>
<evidence type="ECO:0000256" key="1">
    <source>
        <dbReference type="ARBA" id="ARBA00004651"/>
    </source>
</evidence>
<reference evidence="9 10" key="1">
    <citation type="submission" date="2019-03" db="EMBL/GenBank/DDBJ databases">
        <title>Genomic Encyclopedia of Type Strains, Phase IV (KMG-IV): sequencing the most valuable type-strain genomes for metagenomic binning, comparative biology and taxonomic classification.</title>
        <authorList>
            <person name="Goeker M."/>
        </authorList>
    </citation>
    <scope>NUCLEOTIDE SEQUENCE [LARGE SCALE GENOMIC DNA]</scope>
    <source>
        <strain evidence="9 10">DSM 45934</strain>
    </source>
</reference>
<feature type="domain" description="ABC transmembrane type-1" evidence="8">
    <location>
        <begin position="53"/>
        <end position="240"/>
    </location>
</feature>
<keyword evidence="10" id="KW-1185">Reference proteome</keyword>
<feature type="transmembrane region" description="Helical" evidence="7">
    <location>
        <begin position="174"/>
        <end position="198"/>
    </location>
</feature>
<feature type="transmembrane region" description="Helical" evidence="7">
    <location>
        <begin position="122"/>
        <end position="141"/>
    </location>
</feature>
<dbReference type="EMBL" id="SLWS01000004">
    <property type="protein sequence ID" value="TCO59585.1"/>
    <property type="molecule type" value="Genomic_DNA"/>
</dbReference>
<proteinExistence type="inferred from homology"/>
<evidence type="ECO:0000256" key="2">
    <source>
        <dbReference type="ARBA" id="ARBA00022448"/>
    </source>
</evidence>
<sequence length="248" mass="25405">MTVLRKLGVNVAGVVILLAVLEVVGRFRLAGPIWPPLSDVVAYSGSDQGRLILGRAVAATVGEALSGLLIGTVAGLVAATFGLLVPWLRAGMSQVAIVLSTVPLIALGPILITTVGSERTPAVIAALGAGFMVFVAMSSAFSRPADNTQDLFRVLGASRLKTLARLTAPASVPAFFDGLALAAPAALLGAVVGEWFGAARGIGVLLVSSMQNYKVEQLWAAALGTSILSLVMYGALAGVRQAAVRRFT</sequence>
<organism evidence="9 10">
    <name type="scientific">Actinocrispum wychmicini</name>
    <dbReference type="NCBI Taxonomy" id="1213861"/>
    <lineage>
        <taxon>Bacteria</taxon>
        <taxon>Bacillati</taxon>
        <taxon>Actinomycetota</taxon>
        <taxon>Actinomycetes</taxon>
        <taxon>Pseudonocardiales</taxon>
        <taxon>Pseudonocardiaceae</taxon>
        <taxon>Actinocrispum</taxon>
    </lineage>
</organism>
<evidence type="ECO:0000256" key="6">
    <source>
        <dbReference type="ARBA" id="ARBA00023136"/>
    </source>
</evidence>